<dbReference type="SUPFAM" id="SSF56436">
    <property type="entry name" value="C-type lectin-like"/>
    <property type="match status" value="1"/>
</dbReference>
<dbReference type="InterPro" id="IPR016187">
    <property type="entry name" value="CTDL_fold"/>
</dbReference>
<dbReference type="Proteomes" id="UP001500889">
    <property type="component" value="Chromosome E"/>
</dbReference>
<feature type="signal peptide" evidence="1">
    <location>
        <begin position="1"/>
        <end position="23"/>
    </location>
</feature>
<name>A0AAU9G8W8_DROMD</name>
<feature type="chain" id="PRO_5043336475" description="C-type lectin domain-containing protein" evidence="1">
    <location>
        <begin position="24"/>
        <end position="179"/>
    </location>
</feature>
<dbReference type="EMBL" id="AP029267">
    <property type="protein sequence ID" value="BFG05020.1"/>
    <property type="molecule type" value="Genomic_DNA"/>
</dbReference>
<organism evidence="3 4">
    <name type="scientific">Drosophila madeirensis</name>
    <name type="common">Fruit fly</name>
    <dbReference type="NCBI Taxonomy" id="30013"/>
    <lineage>
        <taxon>Eukaryota</taxon>
        <taxon>Metazoa</taxon>
        <taxon>Ecdysozoa</taxon>
        <taxon>Arthropoda</taxon>
        <taxon>Hexapoda</taxon>
        <taxon>Insecta</taxon>
        <taxon>Pterygota</taxon>
        <taxon>Neoptera</taxon>
        <taxon>Endopterygota</taxon>
        <taxon>Diptera</taxon>
        <taxon>Brachycera</taxon>
        <taxon>Muscomorpha</taxon>
        <taxon>Ephydroidea</taxon>
        <taxon>Drosophilidae</taxon>
        <taxon>Drosophila</taxon>
        <taxon>Sophophora</taxon>
    </lineage>
</organism>
<evidence type="ECO:0000256" key="1">
    <source>
        <dbReference type="SAM" id="SignalP"/>
    </source>
</evidence>
<keyword evidence="4" id="KW-1185">Reference proteome</keyword>
<dbReference type="CDD" id="cd00037">
    <property type="entry name" value="CLECT"/>
    <property type="match status" value="1"/>
</dbReference>
<accession>A0AAU9G8W8</accession>
<dbReference type="InterPro" id="IPR001304">
    <property type="entry name" value="C-type_lectin-like"/>
</dbReference>
<evidence type="ECO:0000313" key="3">
    <source>
        <dbReference type="EMBL" id="BFG05020.1"/>
    </source>
</evidence>
<keyword evidence="1" id="KW-0732">Signal</keyword>
<dbReference type="Gene3D" id="3.10.100.10">
    <property type="entry name" value="Mannose-Binding Protein A, subunit A"/>
    <property type="match status" value="1"/>
</dbReference>
<dbReference type="AlphaFoldDB" id="A0AAU9G8W8"/>
<gene>
    <name evidence="3" type="ORF">DMAD_03846</name>
</gene>
<dbReference type="PROSITE" id="PS50041">
    <property type="entry name" value="C_TYPE_LECTIN_2"/>
    <property type="match status" value="1"/>
</dbReference>
<sequence length="179" mass="20282">MDLPVRRLIFGLWIFVGIWSCQIVEVNSSGCHYFSKDQLDWFDALYFCQHLKMCLADMSTRVSFEELENKQTERAEFWIGLNVYEKLDFSYVSNNKIKQYVPPQSELSLDKACAYIKPLASGSYAIGTSSCGRAKRFVCTPTIRCNGIETNSSTVSSHAHNIPCKMSAEVTNIIALQKP</sequence>
<dbReference type="InterPro" id="IPR016186">
    <property type="entry name" value="C-type_lectin-like/link_sf"/>
</dbReference>
<proteinExistence type="predicted"/>
<reference evidence="3 4" key="1">
    <citation type="submission" date="2024-02" db="EMBL/GenBank/DDBJ databases">
        <title>A chromosome-level genome assembly of Drosophila madeirensis, a fruit fly species endemic to Madeira island.</title>
        <authorList>
            <person name="Tomihara K."/>
            <person name="Llopart A."/>
            <person name="Yamamoto D."/>
        </authorList>
    </citation>
    <scope>NUCLEOTIDE SEQUENCE [LARGE SCALE GENOMIC DNA]</scope>
    <source>
        <strain evidence="3 4">RF1</strain>
    </source>
</reference>
<protein>
    <recommendedName>
        <fullName evidence="2">C-type lectin domain-containing protein</fullName>
    </recommendedName>
</protein>
<feature type="domain" description="C-type lectin" evidence="2">
    <location>
        <begin position="27"/>
        <end position="140"/>
    </location>
</feature>
<evidence type="ECO:0000259" key="2">
    <source>
        <dbReference type="PROSITE" id="PS50041"/>
    </source>
</evidence>
<evidence type="ECO:0000313" key="4">
    <source>
        <dbReference type="Proteomes" id="UP001500889"/>
    </source>
</evidence>